<dbReference type="Proteomes" id="UP000676917">
    <property type="component" value="Unassembled WGS sequence"/>
</dbReference>
<name>A0A919X6T7_9BACI</name>
<gene>
    <name evidence="1" type="ORF">J43TS3_16130</name>
</gene>
<organism evidence="1 2">
    <name type="scientific">Ornithinibacillus bavariensis</name>
    <dbReference type="NCBI Taxonomy" id="545502"/>
    <lineage>
        <taxon>Bacteria</taxon>
        <taxon>Bacillati</taxon>
        <taxon>Bacillota</taxon>
        <taxon>Bacilli</taxon>
        <taxon>Bacillales</taxon>
        <taxon>Bacillaceae</taxon>
        <taxon>Ornithinibacillus</taxon>
    </lineage>
</organism>
<dbReference type="EMBL" id="BORP01000002">
    <property type="protein sequence ID" value="GIO27002.1"/>
    <property type="molecule type" value="Genomic_DNA"/>
</dbReference>
<evidence type="ECO:0000313" key="2">
    <source>
        <dbReference type="Proteomes" id="UP000676917"/>
    </source>
</evidence>
<protein>
    <submittedName>
        <fullName evidence="1">Uncharacterized protein</fullName>
    </submittedName>
</protein>
<evidence type="ECO:0000313" key="1">
    <source>
        <dbReference type="EMBL" id="GIO27002.1"/>
    </source>
</evidence>
<sequence>MKMIVIYTLMSVYGLHKLIFGYNTQTVSANLLMTGKDLSY</sequence>
<comment type="caution">
    <text evidence="1">The sequence shown here is derived from an EMBL/GenBank/DDBJ whole genome shotgun (WGS) entry which is preliminary data.</text>
</comment>
<dbReference type="AlphaFoldDB" id="A0A919X6T7"/>
<reference evidence="1" key="1">
    <citation type="submission" date="2021-03" db="EMBL/GenBank/DDBJ databases">
        <title>Antimicrobial resistance genes in bacteria isolated from Japanese honey, and their potential for conferring macrolide and lincosamide resistance in the American foulbrood pathogen Paenibacillus larvae.</title>
        <authorList>
            <person name="Okamoto M."/>
            <person name="Kumagai M."/>
            <person name="Kanamori H."/>
            <person name="Takamatsu D."/>
        </authorList>
    </citation>
    <scope>NUCLEOTIDE SEQUENCE</scope>
    <source>
        <strain evidence="1">J43TS3</strain>
    </source>
</reference>
<keyword evidence="2" id="KW-1185">Reference proteome</keyword>
<dbReference type="RefSeq" id="WP_280530739.1">
    <property type="nucleotide sequence ID" value="NZ_BORP01000002.1"/>
</dbReference>
<proteinExistence type="predicted"/>
<accession>A0A919X6T7</accession>